<reference evidence="1" key="1">
    <citation type="submission" date="2023-02" db="EMBL/GenBank/DDBJ databases">
        <title>Identification and recombinant expression of a fungal hydrolase from Papiliotrema laurentii that hydrolyzes apple cutin and clears colloidal polyester polyurethane.</title>
        <authorList>
            <consortium name="DOE Joint Genome Institute"/>
            <person name="Roman V.A."/>
            <person name="Bojanowski C."/>
            <person name="Crable B.R."/>
            <person name="Wagner D.N."/>
            <person name="Hung C.S."/>
            <person name="Nadeau L.J."/>
            <person name="Schratz L."/>
            <person name="Haridas S."/>
            <person name="Pangilinan J."/>
            <person name="Lipzen A."/>
            <person name="Na H."/>
            <person name="Yan M."/>
            <person name="Ng V."/>
            <person name="Grigoriev I.V."/>
            <person name="Spatafora J.W."/>
            <person name="Barlow D."/>
            <person name="Biffinger J."/>
            <person name="Kelley-Loughnane N."/>
            <person name="Varaljay V.A."/>
            <person name="Crookes-Goodson W.J."/>
        </authorList>
    </citation>
    <scope>NUCLEOTIDE SEQUENCE</scope>
    <source>
        <strain evidence="1">5307AH</strain>
    </source>
</reference>
<accession>A0AAD9D1I3</accession>
<dbReference type="SUPFAM" id="SSF51735">
    <property type="entry name" value="NAD(P)-binding Rossmann-fold domains"/>
    <property type="match status" value="1"/>
</dbReference>
<dbReference type="GO" id="GO:0016616">
    <property type="term" value="F:oxidoreductase activity, acting on the CH-OH group of donors, NAD or NADP as acceptor"/>
    <property type="evidence" value="ECO:0007669"/>
    <property type="project" value="TreeGrafter"/>
</dbReference>
<dbReference type="InterPro" id="IPR002347">
    <property type="entry name" value="SDR_fam"/>
</dbReference>
<dbReference type="Proteomes" id="UP001182556">
    <property type="component" value="Unassembled WGS sequence"/>
</dbReference>
<protein>
    <submittedName>
        <fullName evidence="1">Uncharacterized protein</fullName>
    </submittedName>
</protein>
<proteinExistence type="predicted"/>
<organism evidence="1 2">
    <name type="scientific">Papiliotrema laurentii</name>
    <name type="common">Cryptococcus laurentii</name>
    <dbReference type="NCBI Taxonomy" id="5418"/>
    <lineage>
        <taxon>Eukaryota</taxon>
        <taxon>Fungi</taxon>
        <taxon>Dikarya</taxon>
        <taxon>Basidiomycota</taxon>
        <taxon>Agaricomycotina</taxon>
        <taxon>Tremellomycetes</taxon>
        <taxon>Tremellales</taxon>
        <taxon>Rhynchogastremaceae</taxon>
        <taxon>Papiliotrema</taxon>
    </lineage>
</organism>
<dbReference type="InterPro" id="IPR052184">
    <property type="entry name" value="SDR_enzymes"/>
</dbReference>
<dbReference type="PANTHER" id="PTHR45458:SF1">
    <property type="entry name" value="SHORT CHAIN DEHYDROGENASE"/>
    <property type="match status" value="1"/>
</dbReference>
<evidence type="ECO:0000313" key="1">
    <source>
        <dbReference type="EMBL" id="KAK1924300.1"/>
    </source>
</evidence>
<dbReference type="EMBL" id="JAODAN010000005">
    <property type="protein sequence ID" value="KAK1924300.1"/>
    <property type="molecule type" value="Genomic_DNA"/>
</dbReference>
<evidence type="ECO:0000313" key="2">
    <source>
        <dbReference type="Proteomes" id="UP001182556"/>
    </source>
</evidence>
<dbReference type="InterPro" id="IPR036291">
    <property type="entry name" value="NAD(P)-bd_dom_sf"/>
</dbReference>
<dbReference type="AlphaFoldDB" id="A0AAD9D1I3"/>
<name>A0AAD9D1I3_PAPLA</name>
<dbReference type="Pfam" id="PF13561">
    <property type="entry name" value="adh_short_C2"/>
    <property type="match status" value="1"/>
</dbReference>
<sequence length="230" mass="25333">MAEPYRLPLLNPNLGLAFVESYRAKGWDVIACVRDPRSMPQIDGVKVYKLDLGSLTDSKMVAGEILASQVKLDVIVVNGAVSLDPSPLLETPMAILDLSYEVNTRGPLCLFQAMRPHMVPGAKFAAISSVLGSIMEIDKGGKGAYGLTLAAKMHMVRKLHFENPEFLIFALDPGHLDTHMGWRGARWYNSDARGKDVYEVAPALIDLIDKATRDTMGGWMTDWKGERCLV</sequence>
<keyword evidence="2" id="KW-1185">Reference proteome</keyword>
<comment type="caution">
    <text evidence="1">The sequence shown here is derived from an EMBL/GenBank/DDBJ whole genome shotgun (WGS) entry which is preliminary data.</text>
</comment>
<gene>
    <name evidence="1" type="ORF">DB88DRAFT_277202</name>
</gene>
<dbReference type="PANTHER" id="PTHR45458">
    <property type="entry name" value="SHORT-CHAIN DEHYDROGENASE/REDUCTASE SDR"/>
    <property type="match status" value="1"/>
</dbReference>
<dbReference type="Gene3D" id="3.40.50.720">
    <property type="entry name" value="NAD(P)-binding Rossmann-like Domain"/>
    <property type="match status" value="1"/>
</dbReference>